<comment type="caution">
    <text evidence="7">The sequence shown here is derived from an EMBL/GenBank/DDBJ whole genome shotgun (WGS) entry which is preliminary data.</text>
</comment>
<evidence type="ECO:0000256" key="6">
    <source>
        <dbReference type="ARBA" id="ARBA00023328"/>
    </source>
</evidence>
<proteinExistence type="predicted"/>
<dbReference type="EMBL" id="JAFHDT010000004">
    <property type="protein sequence ID" value="KAI7810446.1"/>
    <property type="molecule type" value="Genomic_DNA"/>
</dbReference>
<gene>
    <name evidence="7" type="ORF">IRJ41_001741</name>
</gene>
<dbReference type="InterPro" id="IPR020987">
    <property type="entry name" value="Centromere_Cenp-M"/>
</dbReference>
<keyword evidence="4" id="KW-0158">Chromosome</keyword>
<name>A0A9W8C7Q4_TRIRA</name>
<dbReference type="AlphaFoldDB" id="A0A9W8C7Q4"/>
<dbReference type="InterPro" id="IPR027417">
    <property type="entry name" value="P-loop_NTPase"/>
</dbReference>
<dbReference type="PANTHER" id="PTHR34436">
    <property type="entry name" value="CENTROMERE PROTEIN M"/>
    <property type="match status" value="1"/>
</dbReference>
<dbReference type="Proteomes" id="UP001059041">
    <property type="component" value="Linkage Group LG4"/>
</dbReference>
<keyword evidence="8" id="KW-1185">Reference proteome</keyword>
<dbReference type="PANTHER" id="PTHR34436:SF1">
    <property type="entry name" value="CENTROMERE PROTEIN M"/>
    <property type="match status" value="1"/>
</dbReference>
<sequence>MALLTPFSKVPELNTATILLVEIEEQLQSKLADVIVHYEKEFNVNVRLARKLPLPVENKESRPRIDLIVFIVNLLSERSLQSVESSLNHLHSDYFLGKVCFLVTDARCGSYTRDRLASVRKLAASHQCPVICAEPRTADGVHAAAARLLSILKVSAGMSPIPTTALYLSTLTRCSATSDLEED</sequence>
<evidence type="ECO:0000256" key="4">
    <source>
        <dbReference type="ARBA" id="ARBA00022454"/>
    </source>
</evidence>
<keyword evidence="6" id="KW-0137">Centromere</keyword>
<comment type="subcellular location">
    <subcellularLocation>
        <location evidence="2">Chromosome</location>
        <location evidence="2">Centromere</location>
    </subcellularLocation>
    <subcellularLocation>
        <location evidence="1">Nucleus</location>
    </subcellularLocation>
</comment>
<evidence type="ECO:0000256" key="5">
    <source>
        <dbReference type="ARBA" id="ARBA00023242"/>
    </source>
</evidence>
<accession>A0A9W8C7Q4</accession>
<reference evidence="7" key="1">
    <citation type="submission" date="2021-02" db="EMBL/GenBank/DDBJ databases">
        <title>Comparative genomics reveals that relaxation of natural selection precedes convergent phenotypic evolution of cavefish.</title>
        <authorList>
            <person name="Peng Z."/>
        </authorList>
    </citation>
    <scope>NUCLEOTIDE SEQUENCE</scope>
    <source>
        <tissue evidence="7">Muscle</tissue>
    </source>
</reference>
<evidence type="ECO:0000256" key="3">
    <source>
        <dbReference type="ARBA" id="ARBA00016382"/>
    </source>
</evidence>
<dbReference type="GO" id="GO:0005634">
    <property type="term" value="C:nucleus"/>
    <property type="evidence" value="ECO:0007669"/>
    <property type="project" value="UniProtKB-SubCell"/>
</dbReference>
<dbReference type="Pfam" id="PF11111">
    <property type="entry name" value="CENP-M"/>
    <property type="match status" value="1"/>
</dbReference>
<evidence type="ECO:0000256" key="2">
    <source>
        <dbReference type="ARBA" id="ARBA00004584"/>
    </source>
</evidence>
<protein>
    <recommendedName>
        <fullName evidence="3">Centromere protein M</fullName>
    </recommendedName>
</protein>
<evidence type="ECO:0000313" key="8">
    <source>
        <dbReference type="Proteomes" id="UP001059041"/>
    </source>
</evidence>
<dbReference type="OrthoDB" id="2386686at2759"/>
<dbReference type="Gene3D" id="3.40.50.300">
    <property type="entry name" value="P-loop containing nucleotide triphosphate hydrolases"/>
    <property type="match status" value="1"/>
</dbReference>
<evidence type="ECO:0000256" key="1">
    <source>
        <dbReference type="ARBA" id="ARBA00004123"/>
    </source>
</evidence>
<dbReference type="GO" id="GO:0000775">
    <property type="term" value="C:chromosome, centromeric region"/>
    <property type="evidence" value="ECO:0007669"/>
    <property type="project" value="UniProtKB-SubCell"/>
</dbReference>
<evidence type="ECO:0000313" key="7">
    <source>
        <dbReference type="EMBL" id="KAI7810446.1"/>
    </source>
</evidence>
<keyword evidence="5" id="KW-0539">Nucleus</keyword>
<organism evidence="7 8">
    <name type="scientific">Triplophysa rosa</name>
    <name type="common">Cave loach</name>
    <dbReference type="NCBI Taxonomy" id="992332"/>
    <lineage>
        <taxon>Eukaryota</taxon>
        <taxon>Metazoa</taxon>
        <taxon>Chordata</taxon>
        <taxon>Craniata</taxon>
        <taxon>Vertebrata</taxon>
        <taxon>Euteleostomi</taxon>
        <taxon>Actinopterygii</taxon>
        <taxon>Neopterygii</taxon>
        <taxon>Teleostei</taxon>
        <taxon>Ostariophysi</taxon>
        <taxon>Cypriniformes</taxon>
        <taxon>Nemacheilidae</taxon>
        <taxon>Triplophysa</taxon>
    </lineage>
</organism>